<protein>
    <recommendedName>
        <fullName evidence="5">aralkylamine N-acetyltransferase</fullName>
        <ecNumber evidence="5">2.3.1.87</ecNumber>
    </recommendedName>
</protein>
<comment type="catalytic activity">
    <reaction evidence="10">
        <text>serotonin + (9Z)-octadecenoyl-CoA = N-(9Z-octadecenoyl)-serotonin + CoA + H(+)</text>
        <dbReference type="Rhea" id="RHEA:51392"/>
        <dbReference type="ChEBI" id="CHEBI:15378"/>
        <dbReference type="ChEBI" id="CHEBI:57287"/>
        <dbReference type="ChEBI" id="CHEBI:57387"/>
        <dbReference type="ChEBI" id="CHEBI:134064"/>
        <dbReference type="ChEBI" id="CHEBI:350546"/>
    </reaction>
    <physiologicalReaction direction="left-to-right" evidence="10">
        <dbReference type="Rhea" id="RHEA:51393"/>
    </physiologicalReaction>
</comment>
<comment type="pathway">
    <text evidence="3">Aromatic compound metabolism; melatonin biosynthesis; melatonin from serotonin: step 1/2.</text>
</comment>
<evidence type="ECO:0000256" key="4">
    <source>
        <dbReference type="ARBA" id="ARBA00038182"/>
    </source>
</evidence>
<evidence type="ECO:0000256" key="9">
    <source>
        <dbReference type="ARBA" id="ARBA00051711"/>
    </source>
</evidence>
<dbReference type="EC" id="2.3.1.87" evidence="5"/>
<dbReference type="eggNOG" id="ENOG502RN6Y">
    <property type="taxonomic scope" value="Eukaryota"/>
</dbReference>
<dbReference type="OMA" id="DLEQNWL"/>
<dbReference type="GO" id="GO:0004059">
    <property type="term" value="F:aralkylamine N-acetyltransferase activity"/>
    <property type="evidence" value="ECO:0007669"/>
    <property type="project" value="UniProtKB-EC"/>
</dbReference>
<accession>B4LR40</accession>
<evidence type="ECO:0000256" key="2">
    <source>
        <dbReference type="ARBA" id="ARBA00023315"/>
    </source>
</evidence>
<dbReference type="HOGENOM" id="CLU_085834_2_0_1"/>
<comment type="similarity">
    <text evidence="4">Belongs to the acetyltransferase family. AANAT subfamily.</text>
</comment>
<dbReference type="PROSITE" id="PS51186">
    <property type="entry name" value="GNAT"/>
    <property type="match status" value="1"/>
</dbReference>
<comment type="catalytic activity">
    <reaction evidence="9">
        <text>dopamine + acetyl-CoA = N-acetyldopamine + CoA + H(+)</text>
        <dbReference type="Rhea" id="RHEA:51388"/>
        <dbReference type="ChEBI" id="CHEBI:15378"/>
        <dbReference type="ChEBI" id="CHEBI:57287"/>
        <dbReference type="ChEBI" id="CHEBI:57288"/>
        <dbReference type="ChEBI" id="CHEBI:59905"/>
        <dbReference type="ChEBI" id="CHEBI:125678"/>
    </reaction>
    <physiologicalReaction direction="left-to-right" evidence="9">
        <dbReference type="Rhea" id="RHEA:51389"/>
    </physiologicalReaction>
</comment>
<comment type="catalytic activity">
    <reaction evidence="12">
        <text>dopamine + hexadecanoyl-CoA = N-hexadecanoyl-dopamine + CoA + H(+)</text>
        <dbReference type="Rhea" id="RHEA:51376"/>
        <dbReference type="ChEBI" id="CHEBI:15378"/>
        <dbReference type="ChEBI" id="CHEBI:57287"/>
        <dbReference type="ChEBI" id="CHEBI:57379"/>
        <dbReference type="ChEBI" id="CHEBI:59905"/>
        <dbReference type="ChEBI" id="CHEBI:134058"/>
    </reaction>
    <physiologicalReaction direction="left-to-right" evidence="12">
        <dbReference type="Rhea" id="RHEA:51377"/>
    </physiologicalReaction>
</comment>
<dbReference type="OrthoDB" id="41532at2759"/>
<dbReference type="PhylomeDB" id="B4LR40"/>
<evidence type="ECO:0000313" key="15">
    <source>
        <dbReference type="EMBL" id="EDW63504.1"/>
    </source>
</evidence>
<dbReference type="PANTHER" id="PTHR20905:SF1">
    <property type="entry name" value="AT07410P-RELATED"/>
    <property type="match status" value="1"/>
</dbReference>
<comment type="catalytic activity">
    <reaction evidence="11">
        <text>serotonin + hexadecanoyl-CoA = N-hexadecanoyl-serotonin + CoA + H(+)</text>
        <dbReference type="Rhea" id="RHEA:51384"/>
        <dbReference type="ChEBI" id="CHEBI:15378"/>
        <dbReference type="ChEBI" id="CHEBI:57287"/>
        <dbReference type="ChEBI" id="CHEBI:57379"/>
        <dbReference type="ChEBI" id="CHEBI:134059"/>
        <dbReference type="ChEBI" id="CHEBI:350546"/>
    </reaction>
    <physiologicalReaction direction="left-to-right" evidence="11">
        <dbReference type="Rhea" id="RHEA:51385"/>
    </physiologicalReaction>
</comment>
<proteinExistence type="inferred from homology"/>
<dbReference type="SUPFAM" id="SSF55729">
    <property type="entry name" value="Acyl-CoA N-acyltransferases (Nat)"/>
    <property type="match status" value="1"/>
</dbReference>
<keyword evidence="16" id="KW-1185">Reference proteome</keyword>
<dbReference type="InterPro" id="IPR000182">
    <property type="entry name" value="GNAT_dom"/>
</dbReference>
<evidence type="ECO:0000259" key="14">
    <source>
        <dbReference type="PROSITE" id="PS51186"/>
    </source>
</evidence>
<reference evidence="15 16" key="1">
    <citation type="journal article" date="2007" name="Nature">
        <title>Evolution of genes and genomes on the Drosophila phylogeny.</title>
        <authorList>
            <consortium name="Drosophila 12 Genomes Consortium"/>
            <person name="Clark A.G."/>
            <person name="Eisen M.B."/>
            <person name="Smith D.R."/>
            <person name="Bergman C.M."/>
            <person name="Oliver B."/>
            <person name="Markow T.A."/>
            <person name="Kaufman T.C."/>
            <person name="Kellis M."/>
            <person name="Gelbart W."/>
            <person name="Iyer V.N."/>
            <person name="Pollard D.A."/>
            <person name="Sackton T.B."/>
            <person name="Larracuente A.M."/>
            <person name="Singh N.D."/>
            <person name="Abad J.P."/>
            <person name="Abt D.N."/>
            <person name="Adryan B."/>
            <person name="Aguade M."/>
            <person name="Akashi H."/>
            <person name="Anderson W.W."/>
            <person name="Aquadro C.F."/>
            <person name="Ardell D.H."/>
            <person name="Arguello R."/>
            <person name="Artieri C.G."/>
            <person name="Barbash D.A."/>
            <person name="Barker D."/>
            <person name="Barsanti P."/>
            <person name="Batterham P."/>
            <person name="Batzoglou S."/>
            <person name="Begun D."/>
            <person name="Bhutkar A."/>
            <person name="Blanco E."/>
            <person name="Bosak S.A."/>
            <person name="Bradley R.K."/>
            <person name="Brand A.D."/>
            <person name="Brent M.R."/>
            <person name="Brooks A.N."/>
            <person name="Brown R.H."/>
            <person name="Butlin R.K."/>
            <person name="Caggese C."/>
            <person name="Calvi B.R."/>
            <person name="Bernardo de Carvalho A."/>
            <person name="Caspi A."/>
            <person name="Castrezana S."/>
            <person name="Celniker S.E."/>
            <person name="Chang J.L."/>
            <person name="Chapple C."/>
            <person name="Chatterji S."/>
            <person name="Chinwalla A."/>
            <person name="Civetta A."/>
            <person name="Clifton S.W."/>
            <person name="Comeron J.M."/>
            <person name="Costello J.C."/>
            <person name="Coyne J.A."/>
            <person name="Daub J."/>
            <person name="David R.G."/>
            <person name="Delcher A.L."/>
            <person name="Delehaunty K."/>
            <person name="Do C.B."/>
            <person name="Ebling H."/>
            <person name="Edwards K."/>
            <person name="Eickbush T."/>
            <person name="Evans J.D."/>
            <person name="Filipski A."/>
            <person name="Findeiss S."/>
            <person name="Freyhult E."/>
            <person name="Fulton L."/>
            <person name="Fulton R."/>
            <person name="Garcia A.C."/>
            <person name="Gardiner A."/>
            <person name="Garfield D.A."/>
            <person name="Garvin B.E."/>
            <person name="Gibson G."/>
            <person name="Gilbert D."/>
            <person name="Gnerre S."/>
            <person name="Godfrey J."/>
            <person name="Good R."/>
            <person name="Gotea V."/>
            <person name="Gravely B."/>
            <person name="Greenberg A.J."/>
            <person name="Griffiths-Jones S."/>
            <person name="Gross S."/>
            <person name="Guigo R."/>
            <person name="Gustafson E.A."/>
            <person name="Haerty W."/>
            <person name="Hahn M.W."/>
            <person name="Halligan D.L."/>
            <person name="Halpern A.L."/>
            <person name="Halter G.M."/>
            <person name="Han M.V."/>
            <person name="Heger A."/>
            <person name="Hillier L."/>
            <person name="Hinrichs A.S."/>
            <person name="Holmes I."/>
            <person name="Hoskins R.A."/>
            <person name="Hubisz M.J."/>
            <person name="Hultmark D."/>
            <person name="Huntley M.A."/>
            <person name="Jaffe D.B."/>
            <person name="Jagadeeshan S."/>
            <person name="Jeck W.R."/>
            <person name="Johnson J."/>
            <person name="Jones C.D."/>
            <person name="Jordan W.C."/>
            <person name="Karpen G.H."/>
            <person name="Kataoka E."/>
            <person name="Keightley P.D."/>
            <person name="Kheradpour P."/>
            <person name="Kirkness E.F."/>
            <person name="Koerich L.B."/>
            <person name="Kristiansen K."/>
            <person name="Kudrna D."/>
            <person name="Kulathinal R.J."/>
            <person name="Kumar S."/>
            <person name="Kwok R."/>
            <person name="Lander E."/>
            <person name="Langley C.H."/>
            <person name="Lapoint R."/>
            <person name="Lazzaro B.P."/>
            <person name="Lee S.J."/>
            <person name="Levesque L."/>
            <person name="Li R."/>
            <person name="Lin C.F."/>
            <person name="Lin M.F."/>
            <person name="Lindblad-Toh K."/>
            <person name="Llopart A."/>
            <person name="Long M."/>
            <person name="Low L."/>
            <person name="Lozovsky E."/>
            <person name="Lu J."/>
            <person name="Luo M."/>
            <person name="Machado C.A."/>
            <person name="Makalowski W."/>
            <person name="Marzo M."/>
            <person name="Matsuda M."/>
            <person name="Matzkin L."/>
            <person name="McAllister B."/>
            <person name="McBride C.S."/>
            <person name="McKernan B."/>
            <person name="McKernan K."/>
            <person name="Mendez-Lago M."/>
            <person name="Minx P."/>
            <person name="Mollenhauer M.U."/>
            <person name="Montooth K."/>
            <person name="Mount S.M."/>
            <person name="Mu X."/>
            <person name="Myers E."/>
            <person name="Negre B."/>
            <person name="Newfeld S."/>
            <person name="Nielsen R."/>
            <person name="Noor M.A."/>
            <person name="O'Grady P."/>
            <person name="Pachter L."/>
            <person name="Papaceit M."/>
            <person name="Parisi M.J."/>
            <person name="Parisi M."/>
            <person name="Parts L."/>
            <person name="Pedersen J.S."/>
            <person name="Pesole G."/>
            <person name="Phillippy A.M."/>
            <person name="Ponting C.P."/>
            <person name="Pop M."/>
            <person name="Porcelli D."/>
            <person name="Powell J.R."/>
            <person name="Prohaska S."/>
            <person name="Pruitt K."/>
            <person name="Puig M."/>
            <person name="Quesneville H."/>
            <person name="Ram K.R."/>
            <person name="Rand D."/>
            <person name="Rasmussen M.D."/>
            <person name="Reed L.K."/>
            <person name="Reenan R."/>
            <person name="Reily A."/>
            <person name="Remington K.A."/>
            <person name="Rieger T.T."/>
            <person name="Ritchie M.G."/>
            <person name="Robin C."/>
            <person name="Rogers Y.H."/>
            <person name="Rohde C."/>
            <person name="Rozas J."/>
            <person name="Rubenfield M.J."/>
            <person name="Ruiz A."/>
            <person name="Russo S."/>
            <person name="Salzberg S.L."/>
            <person name="Sanchez-Gracia A."/>
            <person name="Saranga D.J."/>
            <person name="Sato H."/>
            <person name="Schaeffer S.W."/>
            <person name="Schatz M.C."/>
            <person name="Schlenke T."/>
            <person name="Schwartz R."/>
            <person name="Segarra C."/>
            <person name="Singh R.S."/>
            <person name="Sirot L."/>
            <person name="Sirota M."/>
            <person name="Sisneros N.B."/>
            <person name="Smith C.D."/>
            <person name="Smith T.F."/>
            <person name="Spieth J."/>
            <person name="Stage D.E."/>
            <person name="Stark A."/>
            <person name="Stephan W."/>
            <person name="Strausberg R.L."/>
            <person name="Strempel S."/>
            <person name="Sturgill D."/>
            <person name="Sutton G."/>
            <person name="Sutton G.G."/>
            <person name="Tao W."/>
            <person name="Teichmann S."/>
            <person name="Tobari Y.N."/>
            <person name="Tomimura Y."/>
            <person name="Tsolas J.M."/>
            <person name="Valente V.L."/>
            <person name="Venter E."/>
            <person name="Venter J.C."/>
            <person name="Vicario S."/>
            <person name="Vieira F.G."/>
            <person name="Vilella A.J."/>
            <person name="Villasante A."/>
            <person name="Walenz B."/>
            <person name="Wang J."/>
            <person name="Wasserman M."/>
            <person name="Watts T."/>
            <person name="Wilson D."/>
            <person name="Wilson R.K."/>
            <person name="Wing R.A."/>
            <person name="Wolfner M.F."/>
            <person name="Wong A."/>
            <person name="Wong G.K."/>
            <person name="Wu C.I."/>
            <person name="Wu G."/>
            <person name="Yamamoto D."/>
            <person name="Yang H.P."/>
            <person name="Yang S.P."/>
            <person name="Yorke J.A."/>
            <person name="Yoshida K."/>
            <person name="Zdobnov E."/>
            <person name="Zhang P."/>
            <person name="Zhang Y."/>
            <person name="Zimin A.V."/>
            <person name="Baldwin J."/>
            <person name="Abdouelleil A."/>
            <person name="Abdulkadir J."/>
            <person name="Abebe A."/>
            <person name="Abera B."/>
            <person name="Abreu J."/>
            <person name="Acer S.C."/>
            <person name="Aftuck L."/>
            <person name="Alexander A."/>
            <person name="An P."/>
            <person name="Anderson E."/>
            <person name="Anderson S."/>
            <person name="Arachi H."/>
            <person name="Azer M."/>
            <person name="Bachantsang P."/>
            <person name="Barry A."/>
            <person name="Bayul T."/>
            <person name="Berlin A."/>
            <person name="Bessette D."/>
            <person name="Bloom T."/>
            <person name="Blye J."/>
            <person name="Boguslavskiy L."/>
            <person name="Bonnet C."/>
            <person name="Boukhgalter B."/>
            <person name="Bourzgui I."/>
            <person name="Brown A."/>
            <person name="Cahill P."/>
            <person name="Channer S."/>
            <person name="Cheshatsang Y."/>
            <person name="Chuda L."/>
            <person name="Citroen M."/>
            <person name="Collymore A."/>
            <person name="Cooke P."/>
            <person name="Costello M."/>
            <person name="D'Aco K."/>
            <person name="Daza R."/>
            <person name="De Haan G."/>
            <person name="DeGray S."/>
            <person name="DeMaso C."/>
            <person name="Dhargay N."/>
            <person name="Dooley K."/>
            <person name="Dooley E."/>
            <person name="Doricent M."/>
            <person name="Dorje P."/>
            <person name="Dorjee K."/>
            <person name="Dupes A."/>
            <person name="Elong R."/>
            <person name="Falk J."/>
            <person name="Farina A."/>
            <person name="Faro S."/>
            <person name="Ferguson D."/>
            <person name="Fisher S."/>
            <person name="Foley C.D."/>
            <person name="Franke A."/>
            <person name="Friedrich D."/>
            <person name="Gadbois L."/>
            <person name="Gearin G."/>
            <person name="Gearin C.R."/>
            <person name="Giannoukos G."/>
            <person name="Goode T."/>
            <person name="Graham J."/>
            <person name="Grandbois E."/>
            <person name="Grewal S."/>
            <person name="Gyaltsen K."/>
            <person name="Hafez N."/>
            <person name="Hagos B."/>
            <person name="Hall J."/>
            <person name="Henson C."/>
            <person name="Hollinger A."/>
            <person name="Honan T."/>
            <person name="Huard M.D."/>
            <person name="Hughes L."/>
            <person name="Hurhula B."/>
            <person name="Husby M.E."/>
            <person name="Kamat A."/>
            <person name="Kanga B."/>
            <person name="Kashin S."/>
            <person name="Khazanovich D."/>
            <person name="Kisner P."/>
            <person name="Lance K."/>
            <person name="Lara M."/>
            <person name="Lee W."/>
            <person name="Lennon N."/>
            <person name="Letendre F."/>
            <person name="LeVine R."/>
            <person name="Lipovsky A."/>
            <person name="Liu X."/>
            <person name="Liu J."/>
            <person name="Liu S."/>
            <person name="Lokyitsang T."/>
            <person name="Lokyitsang Y."/>
            <person name="Lubonja R."/>
            <person name="Lui A."/>
            <person name="MacDonald P."/>
            <person name="Magnisalis V."/>
            <person name="Maru K."/>
            <person name="Matthews C."/>
            <person name="McCusker W."/>
            <person name="McDonough S."/>
            <person name="Mehta T."/>
            <person name="Meldrim J."/>
            <person name="Meneus L."/>
            <person name="Mihai O."/>
            <person name="Mihalev A."/>
            <person name="Mihova T."/>
            <person name="Mittelman R."/>
            <person name="Mlenga V."/>
            <person name="Montmayeur A."/>
            <person name="Mulrain L."/>
            <person name="Navidi A."/>
            <person name="Naylor J."/>
            <person name="Negash T."/>
            <person name="Nguyen T."/>
            <person name="Nguyen N."/>
            <person name="Nicol R."/>
            <person name="Norbu C."/>
            <person name="Norbu N."/>
            <person name="Novod N."/>
            <person name="O'Neill B."/>
            <person name="Osman S."/>
            <person name="Markiewicz E."/>
            <person name="Oyono O.L."/>
            <person name="Patti C."/>
            <person name="Phunkhang P."/>
            <person name="Pierre F."/>
            <person name="Priest M."/>
            <person name="Raghuraman S."/>
            <person name="Rege F."/>
            <person name="Reyes R."/>
            <person name="Rise C."/>
            <person name="Rogov P."/>
            <person name="Ross K."/>
            <person name="Ryan E."/>
            <person name="Settipalli S."/>
            <person name="Shea T."/>
            <person name="Sherpa N."/>
            <person name="Shi L."/>
            <person name="Shih D."/>
            <person name="Sparrow T."/>
            <person name="Spaulding J."/>
            <person name="Stalker J."/>
            <person name="Stange-Thomann N."/>
            <person name="Stavropoulos S."/>
            <person name="Stone C."/>
            <person name="Strader C."/>
            <person name="Tesfaye S."/>
            <person name="Thomson T."/>
            <person name="Thoulutsang Y."/>
            <person name="Thoulutsang D."/>
            <person name="Topham K."/>
            <person name="Topping I."/>
            <person name="Tsamla T."/>
            <person name="Vassiliev H."/>
            <person name="Vo A."/>
            <person name="Wangchuk T."/>
            <person name="Wangdi T."/>
            <person name="Weiand M."/>
            <person name="Wilkinson J."/>
            <person name="Wilson A."/>
            <person name="Yadav S."/>
            <person name="Young G."/>
            <person name="Yu Q."/>
            <person name="Zembek L."/>
            <person name="Zhong D."/>
            <person name="Zimmer A."/>
            <person name="Zwirko Z."/>
            <person name="Jaffe D.B."/>
            <person name="Alvarez P."/>
            <person name="Brockman W."/>
            <person name="Butler J."/>
            <person name="Chin C."/>
            <person name="Gnerre S."/>
            <person name="Grabherr M."/>
            <person name="Kleber M."/>
            <person name="Mauceli E."/>
            <person name="MacCallum I."/>
        </authorList>
    </citation>
    <scope>NUCLEOTIDE SEQUENCE [LARGE SCALE GENOMIC DNA]</scope>
    <source>
        <strain evidence="16">Tucson 15010-1051.87</strain>
    </source>
</reference>
<sequence>MTTIVLRAMSEADIDEATLFLRDHFYGHEPLMQTPGDHQVIFDDPKRREYRLSLIRQGTSLVALEGDRFVGVAFAGLLQPSDLEQNWLEVNEQRPKNLIEHTHYFLSDIERRARWFQHYGALDTLYLSILAVDASVRRQGLGRRLVTALMEVGRAKGLPLLVATCTSLYSARVMAALGMECVLSEAYANYKDEHGNVVIQPPAPHIEARVMAIKL</sequence>
<evidence type="ECO:0000256" key="7">
    <source>
        <dbReference type="ARBA" id="ARBA00050849"/>
    </source>
</evidence>
<dbReference type="Proteomes" id="UP000008792">
    <property type="component" value="Unassembled WGS sequence"/>
</dbReference>
<dbReference type="CDD" id="cd04301">
    <property type="entry name" value="NAT_SF"/>
    <property type="match status" value="1"/>
</dbReference>
<keyword evidence="1 15" id="KW-0808">Transferase</keyword>
<organism evidence="15 16">
    <name type="scientific">Drosophila virilis</name>
    <name type="common">Fruit fly</name>
    <dbReference type="NCBI Taxonomy" id="7244"/>
    <lineage>
        <taxon>Eukaryota</taxon>
        <taxon>Metazoa</taxon>
        <taxon>Ecdysozoa</taxon>
        <taxon>Arthropoda</taxon>
        <taxon>Hexapoda</taxon>
        <taxon>Insecta</taxon>
        <taxon>Pterygota</taxon>
        <taxon>Neoptera</taxon>
        <taxon>Endopterygota</taxon>
        <taxon>Diptera</taxon>
        <taxon>Brachycera</taxon>
        <taxon>Muscomorpha</taxon>
        <taxon>Ephydroidea</taxon>
        <taxon>Drosophilidae</taxon>
        <taxon>Drosophila</taxon>
    </lineage>
</organism>
<dbReference type="SMR" id="B4LR40"/>
<dbReference type="InterPro" id="IPR016181">
    <property type="entry name" value="Acyl_CoA_acyltransferase"/>
</dbReference>
<evidence type="ECO:0000256" key="12">
    <source>
        <dbReference type="ARBA" id="ARBA00052335"/>
    </source>
</evidence>
<dbReference type="PANTHER" id="PTHR20905">
    <property type="entry name" value="N-ACETYLTRANSFERASE-RELATED"/>
    <property type="match status" value="1"/>
</dbReference>
<dbReference type="Gene3D" id="3.40.630.30">
    <property type="match status" value="1"/>
</dbReference>
<gene>
    <name evidence="15" type="primary">Dvir\GJ15344</name>
    <name evidence="15" type="ORF">Dvir_GJ15344</name>
</gene>
<dbReference type="KEGG" id="dvi:6628292"/>
<dbReference type="Pfam" id="PF00583">
    <property type="entry name" value="Acetyltransf_1"/>
    <property type="match status" value="1"/>
</dbReference>
<comment type="catalytic activity">
    <reaction evidence="6">
        <text>dopamine + (9Z)-octadecenoyl-CoA = N-(9Z-octadecanoyl)-dopamine + CoA + H(+)</text>
        <dbReference type="Rhea" id="RHEA:51380"/>
        <dbReference type="ChEBI" id="CHEBI:15378"/>
        <dbReference type="ChEBI" id="CHEBI:31883"/>
        <dbReference type="ChEBI" id="CHEBI:57287"/>
        <dbReference type="ChEBI" id="CHEBI:57387"/>
        <dbReference type="ChEBI" id="CHEBI:59905"/>
    </reaction>
    <physiologicalReaction direction="left-to-right" evidence="6">
        <dbReference type="Rhea" id="RHEA:51381"/>
    </physiologicalReaction>
</comment>
<comment type="catalytic activity">
    <reaction evidence="13">
        <text>serotonin + acetyl-CoA = N-acetylserotonin + CoA + H(+)</text>
        <dbReference type="Rhea" id="RHEA:25217"/>
        <dbReference type="ChEBI" id="CHEBI:15378"/>
        <dbReference type="ChEBI" id="CHEBI:17697"/>
        <dbReference type="ChEBI" id="CHEBI:57287"/>
        <dbReference type="ChEBI" id="CHEBI:57288"/>
        <dbReference type="ChEBI" id="CHEBI:350546"/>
        <dbReference type="EC" id="2.3.1.87"/>
    </reaction>
    <physiologicalReaction direction="left-to-right" evidence="13">
        <dbReference type="Rhea" id="RHEA:25218"/>
    </physiologicalReaction>
</comment>
<evidence type="ECO:0000256" key="1">
    <source>
        <dbReference type="ARBA" id="ARBA00022679"/>
    </source>
</evidence>
<dbReference type="InParanoid" id="B4LR40"/>
<dbReference type="EMBL" id="CH940649">
    <property type="protein sequence ID" value="EDW63504.1"/>
    <property type="molecule type" value="Genomic_DNA"/>
</dbReference>
<dbReference type="AlphaFoldDB" id="B4LR40"/>
<evidence type="ECO:0000256" key="3">
    <source>
        <dbReference type="ARBA" id="ARBA00037926"/>
    </source>
</evidence>
<comment type="catalytic activity">
    <reaction evidence="8">
        <text>serotonin + (5Z,8Z,11Z,14Z)-eicosatetraenoyl-CoA = N-[(5Z,8Z,11Z,14Z)-eicosatetraenoyl]-serotonin + CoA + H(+)</text>
        <dbReference type="Rhea" id="RHEA:51396"/>
        <dbReference type="ChEBI" id="CHEBI:15378"/>
        <dbReference type="ChEBI" id="CHEBI:57287"/>
        <dbReference type="ChEBI" id="CHEBI:57368"/>
        <dbReference type="ChEBI" id="CHEBI:132255"/>
        <dbReference type="ChEBI" id="CHEBI:350546"/>
    </reaction>
    <physiologicalReaction direction="left-to-right" evidence="8">
        <dbReference type="Rhea" id="RHEA:51397"/>
    </physiologicalReaction>
</comment>
<keyword evidence="2 15" id="KW-0012">Acyltransferase</keyword>
<evidence type="ECO:0000256" key="8">
    <source>
        <dbReference type="ARBA" id="ARBA00051284"/>
    </source>
</evidence>
<name>B4LR40_DROVI</name>
<comment type="catalytic activity">
    <reaction evidence="7">
        <text>serotonin + octadecanoyl-CoA = N-octadecanoyl-serotonin + CoA + H(+)</text>
        <dbReference type="Rhea" id="RHEA:51400"/>
        <dbReference type="ChEBI" id="CHEBI:15378"/>
        <dbReference type="ChEBI" id="CHEBI:57287"/>
        <dbReference type="ChEBI" id="CHEBI:57394"/>
        <dbReference type="ChEBI" id="CHEBI:134065"/>
        <dbReference type="ChEBI" id="CHEBI:350546"/>
    </reaction>
    <physiologicalReaction direction="left-to-right" evidence="7">
        <dbReference type="Rhea" id="RHEA:51401"/>
    </physiologicalReaction>
</comment>
<evidence type="ECO:0000256" key="6">
    <source>
        <dbReference type="ARBA" id="ARBA00050189"/>
    </source>
</evidence>
<evidence type="ECO:0000256" key="10">
    <source>
        <dbReference type="ARBA" id="ARBA00051823"/>
    </source>
</evidence>
<evidence type="ECO:0000256" key="13">
    <source>
        <dbReference type="ARBA" id="ARBA00052491"/>
    </source>
</evidence>
<evidence type="ECO:0000313" key="16">
    <source>
        <dbReference type="Proteomes" id="UP000008792"/>
    </source>
</evidence>
<dbReference type="FunFam" id="3.40.630.30:FF:000046">
    <property type="entry name" value="Dopamine N-acetyltransferase"/>
    <property type="match status" value="1"/>
</dbReference>
<evidence type="ECO:0000256" key="5">
    <source>
        <dbReference type="ARBA" id="ARBA00039114"/>
    </source>
</evidence>
<evidence type="ECO:0000256" key="11">
    <source>
        <dbReference type="ARBA" id="ARBA00052178"/>
    </source>
</evidence>
<feature type="domain" description="N-acetyltransferase" evidence="14">
    <location>
        <begin position="4"/>
        <end position="204"/>
    </location>
</feature>